<dbReference type="InterPro" id="IPR011993">
    <property type="entry name" value="PH-like_dom_sf"/>
</dbReference>
<accession>A0A3M0JIS5</accession>
<evidence type="ECO:0000313" key="3">
    <source>
        <dbReference type="Proteomes" id="UP000269221"/>
    </source>
</evidence>
<dbReference type="GO" id="GO:0035591">
    <property type="term" value="F:signaling adaptor activity"/>
    <property type="evidence" value="ECO:0007669"/>
    <property type="project" value="InterPro"/>
</dbReference>
<dbReference type="Gene3D" id="2.30.29.30">
    <property type="entry name" value="Pleckstrin-homology domain (PH domain)/Phosphotyrosine-binding domain (PTB)"/>
    <property type="match status" value="1"/>
</dbReference>
<name>A0A3M0JIS5_HIRRU</name>
<evidence type="ECO:0000313" key="2">
    <source>
        <dbReference type="EMBL" id="RMC01022.1"/>
    </source>
</evidence>
<dbReference type="PANTHER" id="PTHR16186">
    <property type="entry name" value="SIGNAL-TRANSDUCING ADAPTOR PROTEIN-RELATED"/>
    <property type="match status" value="1"/>
</dbReference>
<dbReference type="PROSITE" id="PS50003">
    <property type="entry name" value="PH_DOMAIN"/>
    <property type="match status" value="1"/>
</dbReference>
<dbReference type="InterPro" id="IPR039111">
    <property type="entry name" value="STAP1/STAP2"/>
</dbReference>
<evidence type="ECO:0000259" key="1">
    <source>
        <dbReference type="PROSITE" id="PS50003"/>
    </source>
</evidence>
<dbReference type="OrthoDB" id="6086001at2759"/>
<dbReference type="PANTHER" id="PTHR16186:SF11">
    <property type="entry name" value="SIGNAL-TRANSDUCING ADAPTOR PROTEIN 2"/>
    <property type="match status" value="1"/>
</dbReference>
<organism evidence="2 3">
    <name type="scientific">Hirundo rustica rustica</name>
    <dbReference type="NCBI Taxonomy" id="333673"/>
    <lineage>
        <taxon>Eukaryota</taxon>
        <taxon>Metazoa</taxon>
        <taxon>Chordata</taxon>
        <taxon>Craniata</taxon>
        <taxon>Vertebrata</taxon>
        <taxon>Euteleostomi</taxon>
        <taxon>Archelosauria</taxon>
        <taxon>Archosauria</taxon>
        <taxon>Dinosauria</taxon>
        <taxon>Saurischia</taxon>
        <taxon>Theropoda</taxon>
        <taxon>Coelurosauria</taxon>
        <taxon>Aves</taxon>
        <taxon>Neognathae</taxon>
        <taxon>Neoaves</taxon>
        <taxon>Telluraves</taxon>
        <taxon>Australaves</taxon>
        <taxon>Passeriformes</taxon>
        <taxon>Sylvioidea</taxon>
        <taxon>Hirundinidae</taxon>
        <taxon>Hirundo</taxon>
    </lineage>
</organism>
<dbReference type="EMBL" id="QRBI01000142">
    <property type="protein sequence ID" value="RMC01022.1"/>
    <property type="molecule type" value="Genomic_DNA"/>
</dbReference>
<keyword evidence="3" id="KW-1185">Reference proteome</keyword>
<dbReference type="InterPro" id="IPR001849">
    <property type="entry name" value="PH_domain"/>
</dbReference>
<dbReference type="STRING" id="333673.A0A3M0JIS5"/>
<protein>
    <recommendedName>
        <fullName evidence="1">PH domain-containing protein</fullName>
    </recommendedName>
</protein>
<feature type="domain" description="PH" evidence="1">
    <location>
        <begin position="16"/>
        <end position="106"/>
    </location>
</feature>
<reference evidence="2 3" key="1">
    <citation type="submission" date="2018-07" db="EMBL/GenBank/DDBJ databases">
        <title>A high quality draft genome assembly of the barn swallow (H. rustica rustica).</title>
        <authorList>
            <person name="Formenti G."/>
            <person name="Chiara M."/>
            <person name="Poveda L."/>
            <person name="Francoijs K.-J."/>
            <person name="Bonisoli-Alquati A."/>
            <person name="Canova L."/>
            <person name="Gianfranceschi L."/>
            <person name="Horner D.S."/>
            <person name="Saino N."/>
        </authorList>
    </citation>
    <scope>NUCLEOTIDE SEQUENCE [LARGE SCALE GENOMIC DNA]</scope>
    <source>
        <strain evidence="2">Chelidonia</strain>
        <tissue evidence="2">Blood</tissue>
    </source>
</reference>
<sequence length="117" mass="13315">MERPVPPPRGTRPRARHYYEGFVDKRGPRDQDYRRVWAGLRGLKLAFYRDPQEHEPLEVLDLGELAAVRAEGAALVLGMEGQEVTMKTESWETQEMWRGFILTMTKVGAGHRPGVPG</sequence>
<proteinExistence type="predicted"/>
<comment type="caution">
    <text evidence="2">The sequence shown here is derived from an EMBL/GenBank/DDBJ whole genome shotgun (WGS) entry which is preliminary data.</text>
</comment>
<dbReference type="AlphaFoldDB" id="A0A3M0JIS5"/>
<gene>
    <name evidence="2" type="ORF">DUI87_22709</name>
</gene>
<dbReference type="Proteomes" id="UP000269221">
    <property type="component" value="Unassembled WGS sequence"/>
</dbReference>
<dbReference type="SUPFAM" id="SSF50729">
    <property type="entry name" value="PH domain-like"/>
    <property type="match status" value="1"/>
</dbReference>